<feature type="compositionally biased region" description="Acidic residues" evidence="12">
    <location>
        <begin position="502"/>
        <end position="512"/>
    </location>
</feature>
<dbReference type="GO" id="GO:0005730">
    <property type="term" value="C:nucleolus"/>
    <property type="evidence" value="ECO:0007669"/>
    <property type="project" value="UniProtKB-SubCell"/>
</dbReference>
<evidence type="ECO:0000256" key="1">
    <source>
        <dbReference type="ARBA" id="ARBA00004604"/>
    </source>
</evidence>
<dbReference type="CDD" id="cd17941">
    <property type="entry name" value="DEADc_DDX10"/>
    <property type="match status" value="1"/>
</dbReference>
<reference evidence="17" key="2">
    <citation type="submission" date="2015-01" db="EMBL/GenBank/DDBJ databases">
        <title>Evolutionary Origins and Diversification of the Mycorrhizal Mutualists.</title>
        <authorList>
            <consortium name="DOE Joint Genome Institute"/>
            <consortium name="Mycorrhizal Genomics Consortium"/>
            <person name="Kohler A."/>
            <person name="Kuo A."/>
            <person name="Nagy L.G."/>
            <person name="Floudas D."/>
            <person name="Copeland A."/>
            <person name="Barry K.W."/>
            <person name="Cichocki N."/>
            <person name="Veneault-Fourrey C."/>
            <person name="LaButti K."/>
            <person name="Lindquist E.A."/>
            <person name="Lipzen A."/>
            <person name="Lundell T."/>
            <person name="Morin E."/>
            <person name="Murat C."/>
            <person name="Riley R."/>
            <person name="Ohm R."/>
            <person name="Sun H."/>
            <person name="Tunlid A."/>
            <person name="Henrissat B."/>
            <person name="Grigoriev I.V."/>
            <person name="Hibbett D.S."/>
            <person name="Martin F."/>
        </authorList>
    </citation>
    <scope>NUCLEOTIDE SEQUENCE [LARGE SCALE GENOMIC DNA]</scope>
    <source>
        <strain evidence="17">MAFF 305830</strain>
    </source>
</reference>
<dbReference type="EC" id="3.6.4.13" evidence="11"/>
<evidence type="ECO:0000256" key="8">
    <source>
        <dbReference type="ARBA" id="ARBA00022884"/>
    </source>
</evidence>
<feature type="domain" description="DEAD-box RNA helicase Q" evidence="15">
    <location>
        <begin position="32"/>
        <end position="60"/>
    </location>
</feature>
<dbReference type="GO" id="GO:0005524">
    <property type="term" value="F:ATP binding"/>
    <property type="evidence" value="ECO:0007669"/>
    <property type="project" value="UniProtKB-UniRule"/>
</dbReference>
<comment type="subcellular location">
    <subcellularLocation>
        <location evidence="1">Nucleus</location>
        <location evidence="1">Nucleolus</location>
    </subcellularLocation>
</comment>
<dbReference type="OrthoDB" id="10259640at2759"/>
<evidence type="ECO:0000256" key="12">
    <source>
        <dbReference type="SAM" id="MobiDB-lite"/>
    </source>
</evidence>
<dbReference type="Pfam" id="PF13959">
    <property type="entry name" value="CTE_SPB4"/>
    <property type="match status" value="1"/>
</dbReference>
<dbReference type="InterPro" id="IPR027417">
    <property type="entry name" value="P-loop_NTPase"/>
</dbReference>
<evidence type="ECO:0000256" key="9">
    <source>
        <dbReference type="PROSITE-ProRule" id="PRU00552"/>
    </source>
</evidence>
<dbReference type="SMART" id="SM01178">
    <property type="entry name" value="DUF4217"/>
    <property type="match status" value="1"/>
</dbReference>
<dbReference type="InterPro" id="IPR000629">
    <property type="entry name" value="RNA-helicase_DEAD-box_CS"/>
</dbReference>
<dbReference type="PANTHER" id="PTHR24031">
    <property type="entry name" value="RNA HELICASE"/>
    <property type="match status" value="1"/>
</dbReference>
<keyword evidence="7 10" id="KW-0067">ATP-binding</keyword>
<dbReference type="GO" id="GO:0003724">
    <property type="term" value="F:RNA helicase activity"/>
    <property type="evidence" value="ECO:0007669"/>
    <property type="project" value="UniProtKB-EC"/>
</dbReference>
<name>A0A0C3B8K8_SERVB</name>
<keyword evidence="6 10" id="KW-0347">Helicase</keyword>
<protein>
    <recommendedName>
        <fullName evidence="11">ATP-dependent RNA helicase</fullName>
        <ecNumber evidence="11">3.6.4.13</ecNumber>
    </recommendedName>
</protein>
<dbReference type="GO" id="GO:0003723">
    <property type="term" value="F:RNA binding"/>
    <property type="evidence" value="ECO:0007669"/>
    <property type="project" value="UniProtKB-UniRule"/>
</dbReference>
<comment type="function">
    <text evidence="11">RNA helicase.</text>
</comment>
<feature type="compositionally biased region" description="Basic and acidic residues" evidence="12">
    <location>
        <begin position="720"/>
        <end position="732"/>
    </location>
</feature>
<dbReference type="GO" id="GO:0006364">
    <property type="term" value="P:rRNA processing"/>
    <property type="evidence" value="ECO:0007669"/>
    <property type="project" value="UniProtKB-KW"/>
</dbReference>
<dbReference type="SMART" id="SM00490">
    <property type="entry name" value="HELICc"/>
    <property type="match status" value="1"/>
</dbReference>
<evidence type="ECO:0000256" key="3">
    <source>
        <dbReference type="ARBA" id="ARBA00022552"/>
    </source>
</evidence>
<feature type="domain" description="Helicase ATP-binding" evidence="13">
    <location>
        <begin position="63"/>
        <end position="237"/>
    </location>
</feature>
<gene>
    <name evidence="16" type="ORF">M408DRAFT_329759</name>
</gene>
<proteinExistence type="inferred from homology"/>
<keyword evidence="5 10" id="KW-0378">Hydrolase</keyword>
<dbReference type="InterPro" id="IPR011545">
    <property type="entry name" value="DEAD/DEAH_box_helicase_dom"/>
</dbReference>
<evidence type="ECO:0000259" key="15">
    <source>
        <dbReference type="PROSITE" id="PS51195"/>
    </source>
</evidence>
<dbReference type="Pfam" id="PF00271">
    <property type="entry name" value="Helicase_C"/>
    <property type="match status" value="1"/>
</dbReference>
<evidence type="ECO:0000256" key="10">
    <source>
        <dbReference type="RuleBase" id="RU000492"/>
    </source>
</evidence>
<evidence type="ECO:0000313" key="17">
    <source>
        <dbReference type="Proteomes" id="UP000054097"/>
    </source>
</evidence>
<evidence type="ECO:0000256" key="5">
    <source>
        <dbReference type="ARBA" id="ARBA00022801"/>
    </source>
</evidence>
<dbReference type="InterPro" id="IPR025313">
    <property type="entry name" value="SPB4-like_CTE"/>
</dbReference>
<keyword evidence="2" id="KW-0690">Ribosome biogenesis</keyword>
<dbReference type="Proteomes" id="UP000054097">
    <property type="component" value="Unassembled WGS sequence"/>
</dbReference>
<comment type="similarity">
    <text evidence="10">Belongs to the DEAD box helicase family.</text>
</comment>
<feature type="region of interest" description="Disordered" evidence="12">
    <location>
        <begin position="667"/>
        <end position="740"/>
    </location>
</feature>
<evidence type="ECO:0000259" key="13">
    <source>
        <dbReference type="PROSITE" id="PS51192"/>
    </source>
</evidence>
<keyword evidence="4 10" id="KW-0547">Nucleotide-binding</keyword>
<dbReference type="SUPFAM" id="SSF52540">
    <property type="entry name" value="P-loop containing nucleoside triphosphate hydrolases"/>
    <property type="match status" value="1"/>
</dbReference>
<evidence type="ECO:0000313" key="16">
    <source>
        <dbReference type="EMBL" id="KIM27811.1"/>
    </source>
</evidence>
<organism evidence="16 17">
    <name type="scientific">Serendipita vermifera MAFF 305830</name>
    <dbReference type="NCBI Taxonomy" id="933852"/>
    <lineage>
        <taxon>Eukaryota</taxon>
        <taxon>Fungi</taxon>
        <taxon>Dikarya</taxon>
        <taxon>Basidiomycota</taxon>
        <taxon>Agaricomycotina</taxon>
        <taxon>Agaricomycetes</taxon>
        <taxon>Sebacinales</taxon>
        <taxon>Serendipitaceae</taxon>
        <taxon>Serendipita</taxon>
    </lineage>
</organism>
<reference evidence="16 17" key="1">
    <citation type="submission" date="2014-04" db="EMBL/GenBank/DDBJ databases">
        <authorList>
            <consortium name="DOE Joint Genome Institute"/>
            <person name="Kuo A."/>
            <person name="Zuccaro A."/>
            <person name="Kohler A."/>
            <person name="Nagy L.G."/>
            <person name="Floudas D."/>
            <person name="Copeland A."/>
            <person name="Barry K.W."/>
            <person name="Cichocki N."/>
            <person name="Veneault-Fourrey C."/>
            <person name="LaButti K."/>
            <person name="Lindquist E.A."/>
            <person name="Lipzen A."/>
            <person name="Lundell T."/>
            <person name="Morin E."/>
            <person name="Murat C."/>
            <person name="Sun H."/>
            <person name="Tunlid A."/>
            <person name="Henrissat B."/>
            <person name="Grigoriev I.V."/>
            <person name="Hibbett D.S."/>
            <person name="Martin F."/>
            <person name="Nordberg H.P."/>
            <person name="Cantor M.N."/>
            <person name="Hua S.X."/>
        </authorList>
    </citation>
    <scope>NUCLEOTIDE SEQUENCE [LARGE SCALE GENOMIC DNA]</scope>
    <source>
        <strain evidence="16 17">MAFF 305830</strain>
    </source>
</reference>
<dbReference type="EMBL" id="KN824296">
    <property type="protein sequence ID" value="KIM27811.1"/>
    <property type="molecule type" value="Genomic_DNA"/>
</dbReference>
<keyword evidence="8 11" id="KW-0694">RNA-binding</keyword>
<dbReference type="PROSITE" id="PS00039">
    <property type="entry name" value="DEAD_ATP_HELICASE"/>
    <property type="match status" value="1"/>
</dbReference>
<dbReference type="AlphaFoldDB" id="A0A0C3B8K8"/>
<dbReference type="InterPro" id="IPR014014">
    <property type="entry name" value="RNA_helicase_DEAD_Q_motif"/>
</dbReference>
<dbReference type="GO" id="GO:0016887">
    <property type="term" value="F:ATP hydrolysis activity"/>
    <property type="evidence" value="ECO:0007669"/>
    <property type="project" value="RHEA"/>
</dbReference>
<dbReference type="InterPro" id="IPR001650">
    <property type="entry name" value="Helicase_C-like"/>
</dbReference>
<evidence type="ECO:0000256" key="4">
    <source>
        <dbReference type="ARBA" id="ARBA00022741"/>
    </source>
</evidence>
<dbReference type="STRING" id="933852.A0A0C3B8K8"/>
<evidence type="ECO:0000259" key="14">
    <source>
        <dbReference type="PROSITE" id="PS51194"/>
    </source>
</evidence>
<evidence type="ECO:0000256" key="6">
    <source>
        <dbReference type="ARBA" id="ARBA00022806"/>
    </source>
</evidence>
<dbReference type="PROSITE" id="PS51195">
    <property type="entry name" value="Q_MOTIF"/>
    <property type="match status" value="1"/>
</dbReference>
<feature type="domain" description="Helicase C-terminal" evidence="14">
    <location>
        <begin position="264"/>
        <end position="423"/>
    </location>
</feature>
<dbReference type="PROSITE" id="PS51192">
    <property type="entry name" value="HELICASE_ATP_BIND_1"/>
    <property type="match status" value="1"/>
</dbReference>
<evidence type="ECO:0000256" key="7">
    <source>
        <dbReference type="ARBA" id="ARBA00022840"/>
    </source>
</evidence>
<dbReference type="HOGENOM" id="CLU_003041_26_1_1"/>
<dbReference type="CDD" id="cd18787">
    <property type="entry name" value="SF2_C_DEAD"/>
    <property type="match status" value="1"/>
</dbReference>
<feature type="short sequence motif" description="Q motif" evidence="9">
    <location>
        <begin position="32"/>
        <end position="60"/>
    </location>
</feature>
<keyword evidence="17" id="KW-1185">Reference proteome</keyword>
<dbReference type="Gene3D" id="3.40.50.300">
    <property type="entry name" value="P-loop containing nucleotide triphosphate hydrolases"/>
    <property type="match status" value="2"/>
</dbReference>
<evidence type="ECO:0000256" key="11">
    <source>
        <dbReference type="RuleBase" id="RU365068"/>
    </source>
</evidence>
<sequence>MKGRTKRYHEEAEQLQALEKKVADLEVSSTAQAFADMPISDATKRGLKKGYFTNMTDIQAKSLPFSLQGRDVLGAARTGSGKTLAFLVPVLEHLLRKKWGPQDGLGALIISPTRELAMQIFDVLKSIGGYHTFSAGLVIGGKNLKDESERLSRMNILVATPGRLLQHLDQTVGFDCQNLQVLVLDEADRILDMGFAKAMNAIVAHLPPDRQTLLFSATQTDSVADLARLSLKDPIHVGVKEENHEAATPKGLEQHYIICELPRKLDTLFSFIKTHLQVKALVFFSTCKQVRFAFETFCKLHPGISIMHLHGKQKQSKRLEIFQKFTTAKHAVLFATDIAARGLDFPAVDWVLQLDAPEDAETYIHRVGRTARYQSKGKSLLFLLPSEEEGFIAALKSKNIEPQKIKVKQSQTMGIQKQLQNFAFQDPDIKYLAQRAFISYLRSIYLQKDKSTFKLEGLPLEPFAEALGLPGAPKVKFLSKEMAKQRKNASRQVQAAMADTDSSTEEGSESGEETAPTKSAAVRTKYDRMFERKNQKQELYRKVVEQSVLAHGEGLASDSEEEFMTVKRTDHELPAELVDAPDRAADISKRQLKIGKSKKAMAKQRALGEKLIFDEEGNAHQVYEMKASDELAKQGVDVMQLGKEFAEEQRGAMKEVDLVDKAVAKAKRKEKKRKQKERERDVEMSSTNKMSALLDDNDENDGYVSPVFDVPSASSDEEEFRPAKKRKEEPKDLGGSLQDDEALALALLQKRRG</sequence>
<dbReference type="Pfam" id="PF00270">
    <property type="entry name" value="DEAD"/>
    <property type="match status" value="1"/>
</dbReference>
<comment type="domain">
    <text evidence="11">The Q motif is unique to and characteristic of the DEAD box family of RNA helicases and controls ATP binding and hydrolysis.</text>
</comment>
<keyword evidence="3" id="KW-0698">rRNA processing</keyword>
<dbReference type="SMART" id="SM00487">
    <property type="entry name" value="DEXDc"/>
    <property type="match status" value="1"/>
</dbReference>
<evidence type="ECO:0000256" key="2">
    <source>
        <dbReference type="ARBA" id="ARBA00022517"/>
    </source>
</evidence>
<comment type="catalytic activity">
    <reaction evidence="11">
        <text>ATP + H2O = ADP + phosphate + H(+)</text>
        <dbReference type="Rhea" id="RHEA:13065"/>
        <dbReference type="ChEBI" id="CHEBI:15377"/>
        <dbReference type="ChEBI" id="CHEBI:15378"/>
        <dbReference type="ChEBI" id="CHEBI:30616"/>
        <dbReference type="ChEBI" id="CHEBI:43474"/>
        <dbReference type="ChEBI" id="CHEBI:456216"/>
        <dbReference type="EC" id="3.6.4.13"/>
    </reaction>
</comment>
<accession>A0A0C3B8K8</accession>
<dbReference type="PROSITE" id="PS51194">
    <property type="entry name" value="HELICASE_CTER"/>
    <property type="match status" value="1"/>
</dbReference>
<feature type="region of interest" description="Disordered" evidence="12">
    <location>
        <begin position="488"/>
        <end position="524"/>
    </location>
</feature>
<dbReference type="InterPro" id="IPR014001">
    <property type="entry name" value="Helicase_ATP-bd"/>
</dbReference>